<organism evidence="2 3">
    <name type="scientific">Candidatus Endobugula sertula</name>
    <name type="common">Bugula neritina bacterial symbiont</name>
    <dbReference type="NCBI Taxonomy" id="62101"/>
    <lineage>
        <taxon>Bacteria</taxon>
        <taxon>Pseudomonadati</taxon>
        <taxon>Pseudomonadota</taxon>
        <taxon>Gammaproteobacteria</taxon>
        <taxon>Cellvibrionales</taxon>
        <taxon>Cellvibrionaceae</taxon>
        <taxon>Candidatus Endobugula</taxon>
    </lineage>
</organism>
<gene>
    <name evidence="2" type="ORF">AB835_03800</name>
</gene>
<proteinExistence type="predicted"/>
<dbReference type="PANTHER" id="PTHR34597">
    <property type="entry name" value="SLR1661 PROTEIN"/>
    <property type="match status" value="1"/>
</dbReference>
<name>A0A1D2QS72_9GAMM</name>
<dbReference type="InterPro" id="IPR013686">
    <property type="entry name" value="Polypept-transport_assoc_ShlB"/>
</dbReference>
<evidence type="ECO:0000313" key="2">
    <source>
        <dbReference type="EMBL" id="ODS24432.1"/>
    </source>
</evidence>
<feature type="domain" description="Polypeptide-transport-associated ShlB-type" evidence="1">
    <location>
        <begin position="41"/>
        <end position="114"/>
    </location>
</feature>
<comment type="caution">
    <text evidence="2">The sequence shown here is derived from an EMBL/GenBank/DDBJ whole genome shotgun (WGS) entry which is preliminary data.</text>
</comment>
<dbReference type="InterPro" id="IPR051544">
    <property type="entry name" value="TPS_OM_transporter"/>
</dbReference>
<dbReference type="Pfam" id="PF08479">
    <property type="entry name" value="POTRA_2"/>
    <property type="match status" value="1"/>
</dbReference>
<dbReference type="Gene3D" id="3.10.20.310">
    <property type="entry name" value="membrane protein fhac"/>
    <property type="match status" value="1"/>
</dbReference>
<dbReference type="PANTHER" id="PTHR34597:SF3">
    <property type="entry name" value="OUTER MEMBRANE TRANSPORTER CDIB"/>
    <property type="match status" value="1"/>
</dbReference>
<dbReference type="AlphaFoldDB" id="A0A1D2QS72"/>
<evidence type="ECO:0000259" key="1">
    <source>
        <dbReference type="Pfam" id="PF08479"/>
    </source>
</evidence>
<dbReference type="GO" id="GO:0008320">
    <property type="term" value="F:protein transmembrane transporter activity"/>
    <property type="evidence" value="ECO:0007669"/>
    <property type="project" value="TreeGrafter"/>
</dbReference>
<reference evidence="2 3" key="1">
    <citation type="journal article" date="2016" name="Appl. Environ. Microbiol.">
        <title>Lack of Overt Genome Reduction in the Bryostatin-Producing Bryozoan Symbiont "Candidatus Endobugula sertula".</title>
        <authorList>
            <person name="Miller I.J."/>
            <person name="Vanee N."/>
            <person name="Fong S.S."/>
            <person name="Lim-Fong G.E."/>
            <person name="Kwan J.C."/>
        </authorList>
    </citation>
    <scope>NUCLEOTIDE SEQUENCE [LARGE SCALE GENOMIC DNA]</scope>
    <source>
        <strain evidence="2">AB1-4</strain>
    </source>
</reference>
<protein>
    <recommendedName>
        <fullName evidence="1">Polypeptide-transport-associated ShlB-type domain-containing protein</fullName>
    </recommendedName>
</protein>
<evidence type="ECO:0000313" key="3">
    <source>
        <dbReference type="Proteomes" id="UP000242502"/>
    </source>
</evidence>
<dbReference type="Gene3D" id="2.40.160.50">
    <property type="entry name" value="membrane protein fhac: a member of the omp85/tpsb transporter family"/>
    <property type="match status" value="1"/>
</dbReference>
<sequence length="258" mass="28499">MSANCLYPIIGLWLMVLLSLPGTTAADNITLAEGLPETVWVETIVLEGHTVFSDAQLAPLITPYQQRQLSADDLHQLTQALTAFYIHHGYINSGVVIDPQSLNDGVLRLRAIEGRLTALTIEGNGRLRAGYIGQRIAPELIAPELKSRPGTVLNAQQLQNRLRLLEQNPRIEQLHAELTPGIEPGEAELTVAVEKAQPYYVEVKLNNYVSPNVGSWQGQLSTGHLNVTGWKHCKWIMAYRWVIGALSSRSTIAKVDPR</sequence>
<dbReference type="GO" id="GO:0046819">
    <property type="term" value="P:protein secretion by the type V secretion system"/>
    <property type="evidence" value="ECO:0007669"/>
    <property type="project" value="TreeGrafter"/>
</dbReference>
<accession>A0A1D2QS72</accession>
<dbReference type="STRING" id="62101.AB835_03800"/>
<dbReference type="EMBL" id="MDLC01000009">
    <property type="protein sequence ID" value="ODS24432.1"/>
    <property type="molecule type" value="Genomic_DNA"/>
</dbReference>
<dbReference type="Proteomes" id="UP000242502">
    <property type="component" value="Unassembled WGS sequence"/>
</dbReference>
<dbReference type="GO" id="GO:0098046">
    <property type="term" value="C:type V protein secretion system complex"/>
    <property type="evidence" value="ECO:0007669"/>
    <property type="project" value="TreeGrafter"/>
</dbReference>